<dbReference type="OrthoDB" id="6775774at2759"/>
<dbReference type="Pfam" id="PF03564">
    <property type="entry name" value="DUF1759"/>
    <property type="match status" value="1"/>
</dbReference>
<protein>
    <submittedName>
        <fullName evidence="1">Uncharacterized protein</fullName>
    </submittedName>
</protein>
<organism evidence="1 2">
    <name type="scientific">Phyllotreta striolata</name>
    <name type="common">Striped flea beetle</name>
    <name type="synonym">Crioceris striolata</name>
    <dbReference type="NCBI Taxonomy" id="444603"/>
    <lineage>
        <taxon>Eukaryota</taxon>
        <taxon>Metazoa</taxon>
        <taxon>Ecdysozoa</taxon>
        <taxon>Arthropoda</taxon>
        <taxon>Hexapoda</taxon>
        <taxon>Insecta</taxon>
        <taxon>Pterygota</taxon>
        <taxon>Neoptera</taxon>
        <taxon>Endopterygota</taxon>
        <taxon>Coleoptera</taxon>
        <taxon>Polyphaga</taxon>
        <taxon>Cucujiformia</taxon>
        <taxon>Chrysomeloidea</taxon>
        <taxon>Chrysomelidae</taxon>
        <taxon>Galerucinae</taxon>
        <taxon>Alticini</taxon>
        <taxon>Phyllotreta</taxon>
    </lineage>
</organism>
<dbReference type="AlphaFoldDB" id="A0A9N9TVW5"/>
<evidence type="ECO:0000313" key="2">
    <source>
        <dbReference type="Proteomes" id="UP001153712"/>
    </source>
</evidence>
<gene>
    <name evidence="1" type="ORF">PHYEVI_LOCUS10001</name>
</gene>
<reference evidence="1" key="1">
    <citation type="submission" date="2022-01" db="EMBL/GenBank/DDBJ databases">
        <authorList>
            <person name="King R."/>
        </authorList>
    </citation>
    <scope>NUCLEOTIDE SEQUENCE</scope>
</reference>
<proteinExistence type="predicted"/>
<evidence type="ECO:0000313" key="1">
    <source>
        <dbReference type="EMBL" id="CAG9863717.1"/>
    </source>
</evidence>
<dbReference type="InterPro" id="IPR005312">
    <property type="entry name" value="DUF1759"/>
</dbReference>
<dbReference type="EMBL" id="OU900100">
    <property type="protein sequence ID" value="CAG9863717.1"/>
    <property type="molecule type" value="Genomic_DNA"/>
</dbReference>
<dbReference type="PANTHER" id="PTHR47331">
    <property type="entry name" value="PHD-TYPE DOMAIN-CONTAINING PROTEIN"/>
    <property type="match status" value="1"/>
</dbReference>
<sequence>MGDGNCSNCAGTIPFELREMIARNLSKFDGNPEEWLFFKHEFTRRIHDEPSYTPIEKYCFLLKSLEGEALRSVEYTTNYEEAWNSLLMRYDNKGLLTNIHLKAILHDLPHMPEPSPEGLRHIINEIRKNRSCLNILGYPVDHWDTIFIFAVCSRLDSETHRDWRWQNIRDKKSDPTIDDLIDFLQNRERLLEDLRLHERIDVPEIICPVCGDDHLVYSCPEFLELDPRQRFREIKRVQVCSNCLGNDHETKDCSSGGCHKCGRRHHTLLHFS</sequence>
<dbReference type="Proteomes" id="UP001153712">
    <property type="component" value="Chromosome 7"/>
</dbReference>
<accession>A0A9N9TVW5</accession>
<keyword evidence="2" id="KW-1185">Reference proteome</keyword>
<name>A0A9N9TVW5_PHYSR</name>